<evidence type="ECO:0000313" key="2">
    <source>
        <dbReference type="Proteomes" id="UP000233293"/>
    </source>
</evidence>
<dbReference type="InterPro" id="IPR029055">
    <property type="entry name" value="Ntn_hydrolases_N"/>
</dbReference>
<reference evidence="2" key="1">
    <citation type="submission" date="2017-12" db="EMBL/GenBank/DDBJ databases">
        <title>Draft genome sequence of Telmatospirillum siberiense 26-4b1T, an acidotolerant peatland alphaproteobacterium potentially involved in sulfur cycling.</title>
        <authorList>
            <person name="Hausmann B."/>
            <person name="Pjevac P."/>
            <person name="Schreck K."/>
            <person name="Herbold C.W."/>
            <person name="Daims H."/>
            <person name="Wagner M."/>
            <person name="Pester M."/>
            <person name="Loy A."/>
        </authorList>
    </citation>
    <scope>NUCLEOTIDE SEQUENCE [LARGE SCALE GENOMIC DNA]</scope>
    <source>
        <strain evidence="2">26-4b1</strain>
    </source>
</reference>
<gene>
    <name evidence="1" type="ORF">CWS72_01390</name>
</gene>
<protein>
    <submittedName>
        <fullName evidence="1">Peptidase</fullName>
    </submittedName>
</protein>
<dbReference type="GO" id="GO:0005839">
    <property type="term" value="C:proteasome core complex"/>
    <property type="evidence" value="ECO:0007669"/>
    <property type="project" value="InterPro"/>
</dbReference>
<dbReference type="SUPFAM" id="SSF56235">
    <property type="entry name" value="N-terminal nucleophile aminohydrolases (Ntn hydrolases)"/>
    <property type="match status" value="1"/>
</dbReference>
<dbReference type="InterPro" id="IPR001353">
    <property type="entry name" value="Proteasome_sua/b"/>
</dbReference>
<keyword evidence="2" id="KW-1185">Reference proteome</keyword>
<dbReference type="OrthoDB" id="9786336at2"/>
<dbReference type="RefSeq" id="WP_101248756.1">
    <property type="nucleotide sequence ID" value="NZ_PIUM01000001.1"/>
</dbReference>
<sequence>MTYCVGVLLDDGLVMASDSRTSAGVDNIATFRKMTILEKPDRHLICLLSAGNLSLTQSAVSLIGEWATGKKAELNINKAKTMFRVARIVGQALREVYQDDAESLKAHGGEFNANFILGGQIKGERARLFHVYSAGNFIEATAETPFFQIGETKYGKPVFDRLLKQSMPLAEAAKLVLISFDSTMRSNLSVGLPIDLLCYEGGSLAVEHYRQLDEADGYLAGIRRQWGEGLKRVFTGIAPPDLDG</sequence>
<dbReference type="Pfam" id="PF00227">
    <property type="entry name" value="Proteasome"/>
    <property type="match status" value="1"/>
</dbReference>
<accession>A0A2N3Q1J3</accession>
<dbReference type="AlphaFoldDB" id="A0A2N3Q1J3"/>
<name>A0A2N3Q1J3_9PROT</name>
<dbReference type="GO" id="GO:0051603">
    <property type="term" value="P:proteolysis involved in protein catabolic process"/>
    <property type="evidence" value="ECO:0007669"/>
    <property type="project" value="InterPro"/>
</dbReference>
<proteinExistence type="predicted"/>
<evidence type="ECO:0000313" key="1">
    <source>
        <dbReference type="EMBL" id="PKU26524.1"/>
    </source>
</evidence>
<comment type="caution">
    <text evidence="1">The sequence shown here is derived from an EMBL/GenBank/DDBJ whole genome shotgun (WGS) entry which is preliminary data.</text>
</comment>
<organism evidence="1 2">
    <name type="scientific">Telmatospirillum siberiense</name>
    <dbReference type="NCBI Taxonomy" id="382514"/>
    <lineage>
        <taxon>Bacteria</taxon>
        <taxon>Pseudomonadati</taxon>
        <taxon>Pseudomonadota</taxon>
        <taxon>Alphaproteobacteria</taxon>
        <taxon>Rhodospirillales</taxon>
        <taxon>Rhodospirillaceae</taxon>
        <taxon>Telmatospirillum</taxon>
    </lineage>
</organism>
<dbReference type="InterPro" id="IPR016545">
    <property type="entry name" value="UCP009120_prtse"/>
</dbReference>
<dbReference type="Gene3D" id="3.60.20.10">
    <property type="entry name" value="Glutamine Phosphoribosylpyrophosphate, subunit 1, domain 1"/>
    <property type="match status" value="1"/>
</dbReference>
<dbReference type="Proteomes" id="UP000233293">
    <property type="component" value="Unassembled WGS sequence"/>
</dbReference>
<dbReference type="EMBL" id="PIUM01000001">
    <property type="protein sequence ID" value="PKU26524.1"/>
    <property type="molecule type" value="Genomic_DNA"/>
</dbReference>
<dbReference type="PIRSF" id="PIRSF009120">
    <property type="entry name" value="UCP009120_prtse"/>
    <property type="match status" value="1"/>
</dbReference>